<dbReference type="InterPro" id="IPR000253">
    <property type="entry name" value="FHA_dom"/>
</dbReference>
<dbReference type="EMBL" id="VFOV01000001">
    <property type="protein sequence ID" value="TQL66733.1"/>
    <property type="molecule type" value="Genomic_DNA"/>
</dbReference>
<name>A0A543A2A7_9ACTN</name>
<accession>A0A543A2A7</accession>
<evidence type="ECO:0000256" key="2">
    <source>
        <dbReference type="SAM" id="MobiDB-lite"/>
    </source>
</evidence>
<dbReference type="OrthoDB" id="5485098at2"/>
<dbReference type="PROSITE" id="PS50006">
    <property type="entry name" value="FHA_DOMAIN"/>
    <property type="match status" value="1"/>
</dbReference>
<comment type="caution">
    <text evidence="4">The sequence shown here is derived from an EMBL/GenBank/DDBJ whole genome shotgun (WGS) entry which is preliminary data.</text>
</comment>
<keyword evidence="5" id="KW-1185">Reference proteome</keyword>
<dbReference type="Pfam" id="PF00498">
    <property type="entry name" value="FHA"/>
    <property type="match status" value="1"/>
</dbReference>
<dbReference type="SUPFAM" id="SSF49879">
    <property type="entry name" value="SMAD/FHA domain"/>
    <property type="match status" value="1"/>
</dbReference>
<feature type="compositionally biased region" description="Pro residues" evidence="2">
    <location>
        <begin position="300"/>
        <end position="309"/>
    </location>
</feature>
<dbReference type="Proteomes" id="UP000320209">
    <property type="component" value="Unassembled WGS sequence"/>
</dbReference>
<organism evidence="4 5">
    <name type="scientific">Nocardioides albertanoniae</name>
    <dbReference type="NCBI Taxonomy" id="1175486"/>
    <lineage>
        <taxon>Bacteria</taxon>
        <taxon>Bacillati</taxon>
        <taxon>Actinomycetota</taxon>
        <taxon>Actinomycetes</taxon>
        <taxon>Propionibacteriales</taxon>
        <taxon>Nocardioidaceae</taxon>
        <taxon>Nocardioides</taxon>
    </lineage>
</organism>
<feature type="domain" description="FHA" evidence="3">
    <location>
        <begin position="370"/>
        <end position="429"/>
    </location>
</feature>
<feature type="compositionally biased region" description="Pro residues" evidence="2">
    <location>
        <begin position="186"/>
        <end position="202"/>
    </location>
</feature>
<gene>
    <name evidence="4" type="ORF">FB381_0598</name>
</gene>
<keyword evidence="1" id="KW-0597">Phosphoprotein</keyword>
<evidence type="ECO:0000313" key="4">
    <source>
        <dbReference type="EMBL" id="TQL66733.1"/>
    </source>
</evidence>
<dbReference type="CDD" id="cd00060">
    <property type="entry name" value="FHA"/>
    <property type="match status" value="1"/>
</dbReference>
<evidence type="ECO:0000256" key="1">
    <source>
        <dbReference type="ARBA" id="ARBA00022553"/>
    </source>
</evidence>
<feature type="region of interest" description="Disordered" evidence="2">
    <location>
        <begin position="166"/>
        <end position="309"/>
    </location>
</feature>
<protein>
    <submittedName>
        <fullName evidence="4">FHA domain-containing protein</fullName>
    </submittedName>
</protein>
<reference evidence="4 5" key="1">
    <citation type="submission" date="2019-06" db="EMBL/GenBank/DDBJ databases">
        <title>Sequencing the genomes of 1000 actinobacteria strains.</title>
        <authorList>
            <person name="Klenk H.-P."/>
        </authorList>
    </citation>
    <scope>NUCLEOTIDE SEQUENCE [LARGE SCALE GENOMIC DNA]</scope>
    <source>
        <strain evidence="4 5">DSM 25218</strain>
    </source>
</reference>
<proteinExistence type="predicted"/>
<feature type="compositionally biased region" description="Pro residues" evidence="2">
    <location>
        <begin position="231"/>
        <end position="285"/>
    </location>
</feature>
<evidence type="ECO:0000259" key="3">
    <source>
        <dbReference type="PROSITE" id="PS50006"/>
    </source>
</evidence>
<sequence>MSDLATYCAGHWLALKGQQCWALVQLGPGDPRVVGVQTALADPRPVDAIAGLLSADGARAPGFALVAREGNRVRYAVRSPAKVTAVVNEVPVFVDGIDVAGSWADGHFAAVPERVELANGAWGGMEEDRPLTDTAHARSLDVVFDPAGAAPVDSTVVPLDHTIRRSDLAVSPPPPPGSAGFAPGLPSGPPAAVPPPASPPPAEPKKGLIDGLPWRKKGAKKTNPNAWGPPDRQPSAPPPSAPPPGPPPPVPPMPAAPRPSAPMPPAPVQPAPVQPPPVQPPPVQPSVPNDMATRVRDSPTPTPTPLPPEGGPTVWAVYCSQGHASPPYSPQCRICRTTLPPHQQPVSVPRPALGQLKLGDGRVVILDRGAIFGRSPRAESGGHTGAGGVPPHLVKVMLPDISRLHTEVRLEEWQVLVRDLGSANGSYLTLPGGRPQQMRPMEEYALEPGAVVSLAGSINVTFEVLG</sequence>
<dbReference type="Gene3D" id="2.60.200.20">
    <property type="match status" value="1"/>
</dbReference>
<dbReference type="RefSeq" id="WP_141778913.1">
    <property type="nucleotide sequence ID" value="NZ_VFOV01000001.1"/>
</dbReference>
<dbReference type="InterPro" id="IPR008984">
    <property type="entry name" value="SMAD_FHA_dom_sf"/>
</dbReference>
<dbReference type="AlphaFoldDB" id="A0A543A2A7"/>
<evidence type="ECO:0000313" key="5">
    <source>
        <dbReference type="Proteomes" id="UP000320209"/>
    </source>
</evidence>